<dbReference type="EMBL" id="JAPWTK010000008">
    <property type="protein sequence ID" value="KAJ8960539.1"/>
    <property type="molecule type" value="Genomic_DNA"/>
</dbReference>
<accession>A0AAV8Z8H5</accession>
<sequence>MPPPTLWGVTEKKVTLKKRAIIPQHLQFLLVISTLENAEDMLIYINRIDNFLSTHATKNLKVPLTGFSLVISCTLTGYFATYTPIRFFFCTPLTQIERYNSKGRCSTQSAPYNRFILITAVTLTKIRYDSDDGDETL</sequence>
<evidence type="ECO:0000313" key="1">
    <source>
        <dbReference type="EMBL" id="KAJ8960539.1"/>
    </source>
</evidence>
<name>A0AAV8Z8H5_9CUCU</name>
<dbReference type="Proteomes" id="UP001162162">
    <property type="component" value="Unassembled WGS sequence"/>
</dbReference>
<dbReference type="AlphaFoldDB" id="A0AAV8Z8H5"/>
<protein>
    <submittedName>
        <fullName evidence="1">Uncharacterized protein</fullName>
    </submittedName>
</protein>
<evidence type="ECO:0000313" key="2">
    <source>
        <dbReference type="Proteomes" id="UP001162162"/>
    </source>
</evidence>
<proteinExistence type="predicted"/>
<gene>
    <name evidence="1" type="ORF">NQ318_013827</name>
</gene>
<comment type="caution">
    <text evidence="1">The sequence shown here is derived from an EMBL/GenBank/DDBJ whole genome shotgun (WGS) entry which is preliminary data.</text>
</comment>
<organism evidence="1 2">
    <name type="scientific">Aromia moschata</name>
    <dbReference type="NCBI Taxonomy" id="1265417"/>
    <lineage>
        <taxon>Eukaryota</taxon>
        <taxon>Metazoa</taxon>
        <taxon>Ecdysozoa</taxon>
        <taxon>Arthropoda</taxon>
        <taxon>Hexapoda</taxon>
        <taxon>Insecta</taxon>
        <taxon>Pterygota</taxon>
        <taxon>Neoptera</taxon>
        <taxon>Endopterygota</taxon>
        <taxon>Coleoptera</taxon>
        <taxon>Polyphaga</taxon>
        <taxon>Cucujiformia</taxon>
        <taxon>Chrysomeloidea</taxon>
        <taxon>Cerambycidae</taxon>
        <taxon>Cerambycinae</taxon>
        <taxon>Callichromatini</taxon>
        <taxon>Aromia</taxon>
    </lineage>
</organism>
<reference evidence="1" key="1">
    <citation type="journal article" date="2023" name="Insect Mol. Biol.">
        <title>Genome sequencing provides insights into the evolution of gene families encoding plant cell wall-degrading enzymes in longhorned beetles.</title>
        <authorList>
            <person name="Shin N.R."/>
            <person name="Okamura Y."/>
            <person name="Kirsch R."/>
            <person name="Pauchet Y."/>
        </authorList>
    </citation>
    <scope>NUCLEOTIDE SEQUENCE</scope>
    <source>
        <strain evidence="1">AMC_N1</strain>
    </source>
</reference>
<keyword evidence="2" id="KW-1185">Reference proteome</keyword>